<keyword evidence="4" id="KW-1133">Transmembrane helix</keyword>
<name>A0A4Q8XVY0_RHILE</name>
<keyword evidence="3" id="KW-1015">Disulfide bond</keyword>
<evidence type="ECO:0000256" key="4">
    <source>
        <dbReference type="SAM" id="Phobius"/>
    </source>
</evidence>
<evidence type="ECO:0000313" key="6">
    <source>
        <dbReference type="Proteomes" id="UP000293652"/>
    </source>
</evidence>
<dbReference type="RefSeq" id="WP_130679667.1">
    <property type="nucleotide sequence ID" value="NZ_SIPA01000007.1"/>
</dbReference>
<dbReference type="PANTHER" id="PTHR12151:SF8">
    <property type="entry name" value="THIOREDOXIN DOMAIN-CONTAINING PROTEIN"/>
    <property type="match status" value="1"/>
</dbReference>
<evidence type="ECO:0000313" key="5">
    <source>
        <dbReference type="EMBL" id="TAX64453.1"/>
    </source>
</evidence>
<feature type="binding site" evidence="2">
    <location>
        <position position="80"/>
    </location>
    <ligand>
        <name>Cu cation</name>
        <dbReference type="ChEBI" id="CHEBI:23378"/>
    </ligand>
</feature>
<dbReference type="InterPro" id="IPR036249">
    <property type="entry name" value="Thioredoxin-like_sf"/>
</dbReference>
<evidence type="ECO:0000256" key="3">
    <source>
        <dbReference type="PIRSR" id="PIRSR603782-2"/>
    </source>
</evidence>
<feature type="transmembrane region" description="Helical" evidence="4">
    <location>
        <begin position="235"/>
        <end position="255"/>
    </location>
</feature>
<dbReference type="AlphaFoldDB" id="A0A4Q8XVY0"/>
<accession>A0A4Q8XVY0</accession>
<organism evidence="5 6">
    <name type="scientific">Rhizobium leguminosarum</name>
    <dbReference type="NCBI Taxonomy" id="384"/>
    <lineage>
        <taxon>Bacteria</taxon>
        <taxon>Pseudomonadati</taxon>
        <taxon>Pseudomonadota</taxon>
        <taxon>Alphaproteobacteria</taxon>
        <taxon>Hyphomicrobiales</taxon>
        <taxon>Rhizobiaceae</taxon>
        <taxon>Rhizobium/Agrobacterium group</taxon>
        <taxon>Rhizobium</taxon>
    </lineage>
</organism>
<feature type="binding site" evidence="2">
    <location>
        <position position="168"/>
    </location>
    <ligand>
        <name>Cu cation</name>
        <dbReference type="ChEBI" id="CHEBI:23378"/>
    </ligand>
</feature>
<protein>
    <submittedName>
        <fullName evidence="5">SCO family protein</fullName>
    </submittedName>
</protein>
<dbReference type="Gene3D" id="3.40.30.10">
    <property type="entry name" value="Glutaredoxin"/>
    <property type="match status" value="1"/>
</dbReference>
<proteinExistence type="inferred from homology"/>
<comment type="caution">
    <text evidence="5">The sequence shown here is derived from an EMBL/GenBank/DDBJ whole genome shotgun (WGS) entry which is preliminary data.</text>
</comment>
<gene>
    <name evidence="5" type="ORF">ELI03_35020</name>
</gene>
<feature type="binding site" evidence="2">
    <location>
        <position position="76"/>
    </location>
    <ligand>
        <name>Cu cation</name>
        <dbReference type="ChEBI" id="CHEBI:23378"/>
    </ligand>
</feature>
<dbReference type="CDD" id="cd02968">
    <property type="entry name" value="SCO"/>
    <property type="match status" value="1"/>
</dbReference>
<comment type="similarity">
    <text evidence="1">Belongs to the SCO1/2 family.</text>
</comment>
<dbReference type="Proteomes" id="UP000293652">
    <property type="component" value="Unassembled WGS sequence"/>
</dbReference>
<feature type="disulfide bond" description="Redox-active" evidence="3">
    <location>
        <begin position="76"/>
        <end position="80"/>
    </location>
</feature>
<dbReference type="InterPro" id="IPR003782">
    <property type="entry name" value="SCO1/SenC"/>
</dbReference>
<keyword evidence="4" id="KW-0472">Membrane</keyword>
<sequence length="267" mass="28939">MTGLLKGVLTPMVVSLILGPISAQAFDPFKQAGIDQHPDAKIPLSSSFVDETGRDVSLDSLARGRPMLLVPLLHRCPNICGVTLSGLMDAIRSQPYQPGEDFTVVAMSIDPAETPSDAQQSMVELRKRYPNLALKVHALTGSRKAIAAVTQALGYRYAWDPEIGQYAHVAATAVVTPAGHLSHWLYGLAPTPDDLKLALTEAGQGQIGSWANQLLLLCYHYDPTTGQYSPIIWDALRIFAGVTAALLLGWLGLSVMRERRKEVERDG</sequence>
<keyword evidence="4" id="KW-0812">Transmembrane</keyword>
<dbReference type="Pfam" id="PF02630">
    <property type="entry name" value="SCO1-SenC"/>
    <property type="match status" value="1"/>
</dbReference>
<dbReference type="GO" id="GO:0046872">
    <property type="term" value="F:metal ion binding"/>
    <property type="evidence" value="ECO:0007669"/>
    <property type="project" value="UniProtKB-KW"/>
</dbReference>
<dbReference type="PANTHER" id="PTHR12151">
    <property type="entry name" value="ELECTRON TRANSPORT PROTIN SCO1/SENC FAMILY MEMBER"/>
    <property type="match status" value="1"/>
</dbReference>
<reference evidence="5 6" key="1">
    <citation type="submission" date="2019-02" db="EMBL/GenBank/DDBJ databases">
        <title>The genomic architecture of introgression among sibling species of bacteria.</title>
        <authorList>
            <person name="Cavassim M.I.A."/>
            <person name="Moeskjaer S."/>
            <person name="Moslemi C."/>
            <person name="Fields B."/>
            <person name="Bachmann A."/>
            <person name="Vilhjalmsson B."/>
            <person name="Schierup M.H."/>
            <person name="Young J.P.W."/>
            <person name="Andersen S.U."/>
        </authorList>
    </citation>
    <scope>NUCLEOTIDE SEQUENCE [LARGE SCALE GENOMIC DNA]</scope>
    <source>
        <strain evidence="5 6">SM145A</strain>
    </source>
</reference>
<evidence type="ECO:0000256" key="1">
    <source>
        <dbReference type="ARBA" id="ARBA00010996"/>
    </source>
</evidence>
<keyword evidence="2" id="KW-0479">Metal-binding</keyword>
<dbReference type="SUPFAM" id="SSF52833">
    <property type="entry name" value="Thioredoxin-like"/>
    <property type="match status" value="1"/>
</dbReference>
<evidence type="ECO:0000256" key="2">
    <source>
        <dbReference type="PIRSR" id="PIRSR603782-1"/>
    </source>
</evidence>
<dbReference type="EMBL" id="SIPC01000009">
    <property type="protein sequence ID" value="TAX64453.1"/>
    <property type="molecule type" value="Genomic_DNA"/>
</dbReference>
<keyword evidence="2" id="KW-0186">Copper</keyword>